<gene>
    <name evidence="2" type="ORF">BCR34DRAFT_558791</name>
</gene>
<proteinExistence type="predicted"/>
<dbReference type="Proteomes" id="UP000193144">
    <property type="component" value="Unassembled WGS sequence"/>
</dbReference>
<protein>
    <recommendedName>
        <fullName evidence="1">DUF7730 domain-containing protein</fullName>
    </recommendedName>
</protein>
<feature type="domain" description="DUF7730" evidence="1">
    <location>
        <begin position="93"/>
        <end position="335"/>
    </location>
</feature>
<organism evidence="2 3">
    <name type="scientific">Clohesyomyces aquaticus</name>
    <dbReference type="NCBI Taxonomy" id="1231657"/>
    <lineage>
        <taxon>Eukaryota</taxon>
        <taxon>Fungi</taxon>
        <taxon>Dikarya</taxon>
        <taxon>Ascomycota</taxon>
        <taxon>Pezizomycotina</taxon>
        <taxon>Dothideomycetes</taxon>
        <taxon>Pleosporomycetidae</taxon>
        <taxon>Pleosporales</taxon>
        <taxon>Lindgomycetaceae</taxon>
        <taxon>Clohesyomyces</taxon>
    </lineage>
</organism>
<dbReference type="InterPro" id="IPR056632">
    <property type="entry name" value="DUF7730"/>
</dbReference>
<evidence type="ECO:0000313" key="3">
    <source>
        <dbReference type="Proteomes" id="UP000193144"/>
    </source>
</evidence>
<evidence type="ECO:0000313" key="2">
    <source>
        <dbReference type="EMBL" id="ORY15429.1"/>
    </source>
</evidence>
<accession>A0A1Y1ZYV2</accession>
<dbReference type="EMBL" id="MCFA01000025">
    <property type="protein sequence ID" value="ORY15429.1"/>
    <property type="molecule type" value="Genomic_DNA"/>
</dbReference>
<dbReference type="STRING" id="1231657.A0A1Y1ZYV2"/>
<comment type="caution">
    <text evidence="2">The sequence shown here is derived from an EMBL/GenBank/DDBJ whole genome shotgun (WGS) entry which is preliminary data.</text>
</comment>
<dbReference type="OrthoDB" id="4757095at2759"/>
<reference evidence="2 3" key="1">
    <citation type="submission" date="2016-07" db="EMBL/GenBank/DDBJ databases">
        <title>Pervasive Adenine N6-methylation of Active Genes in Fungi.</title>
        <authorList>
            <consortium name="DOE Joint Genome Institute"/>
            <person name="Mondo S.J."/>
            <person name="Dannebaum R.O."/>
            <person name="Kuo R.C."/>
            <person name="Labutti K."/>
            <person name="Haridas S."/>
            <person name="Kuo A."/>
            <person name="Salamov A."/>
            <person name="Ahrendt S.R."/>
            <person name="Lipzen A."/>
            <person name="Sullivan W."/>
            <person name="Andreopoulos W.B."/>
            <person name="Clum A."/>
            <person name="Lindquist E."/>
            <person name="Daum C."/>
            <person name="Ramamoorthy G.K."/>
            <person name="Gryganskyi A."/>
            <person name="Culley D."/>
            <person name="Magnuson J.K."/>
            <person name="James T.Y."/>
            <person name="O'Malley M.A."/>
            <person name="Stajich J.E."/>
            <person name="Spatafora J.W."/>
            <person name="Visel A."/>
            <person name="Grigoriev I.V."/>
        </authorList>
    </citation>
    <scope>NUCLEOTIDE SEQUENCE [LARGE SCALE GENOMIC DNA]</scope>
    <source>
        <strain evidence="2 3">CBS 115471</strain>
    </source>
</reference>
<dbReference type="Pfam" id="PF24864">
    <property type="entry name" value="DUF7730"/>
    <property type="match status" value="1"/>
</dbReference>
<name>A0A1Y1ZYV2_9PLEO</name>
<sequence length="360" mass="41963">MQSTDLHRRKQPHRTLLKSWNFLIRQPYTSITNAIFSWTRRKPIPRLAYAKKPAQPGPPPHLPGHRKRALSLSLVSKPSYLRSLVPGSQKTATQSQSLLLTKLPPEIRFLIWKFTVGNHTLHIIPCLVPSKTQPPVRIRNCMRLPWSRSAHQDFYYRLDHEVCKYEEGSRDHTRCTVWIRDKGEIYFTPSDAFHLGARDLEERYLRWWQRKNRALALLKTCRQIYSEAIPVLYTTNTFSFTSPAPFVQLAPTLLPHRLQSIRYLEFCFLPAVHEYLCRSRERPLQVMAKVLREMEGLKRLIIEFLGKEPLTPSVMNPFLRSLVSVRVEGEFVVRVGWGSAGDEIFCPEASFRYVKGYVVP</sequence>
<dbReference type="AlphaFoldDB" id="A0A1Y1ZYV2"/>
<evidence type="ECO:0000259" key="1">
    <source>
        <dbReference type="Pfam" id="PF24864"/>
    </source>
</evidence>
<keyword evidence="3" id="KW-1185">Reference proteome</keyword>
<dbReference type="PANTHER" id="PTHR38790">
    <property type="entry name" value="2EXR DOMAIN-CONTAINING PROTEIN-RELATED"/>
    <property type="match status" value="1"/>
</dbReference>